<name>A0AA38KT08_9AGAR</name>
<protein>
    <submittedName>
        <fullName evidence="1">Uncharacterized protein</fullName>
    </submittedName>
</protein>
<dbReference type="Proteomes" id="UP001163798">
    <property type="component" value="Unassembled WGS sequence"/>
</dbReference>
<evidence type="ECO:0000313" key="1">
    <source>
        <dbReference type="EMBL" id="KAJ3779967.1"/>
    </source>
</evidence>
<comment type="caution">
    <text evidence="1">The sequence shown here is derived from an EMBL/GenBank/DDBJ whole genome shotgun (WGS) entry which is preliminary data.</text>
</comment>
<organism evidence="1 2">
    <name type="scientific">Lentinula aff. detonsa</name>
    <dbReference type="NCBI Taxonomy" id="2804958"/>
    <lineage>
        <taxon>Eukaryota</taxon>
        <taxon>Fungi</taxon>
        <taxon>Dikarya</taxon>
        <taxon>Basidiomycota</taxon>
        <taxon>Agaricomycotina</taxon>
        <taxon>Agaricomycetes</taxon>
        <taxon>Agaricomycetidae</taxon>
        <taxon>Agaricales</taxon>
        <taxon>Marasmiineae</taxon>
        <taxon>Omphalotaceae</taxon>
        <taxon>Lentinula</taxon>
    </lineage>
</organism>
<sequence length="79" mass="8648">MSLFLDSFATGIVYGVVHAAAGIECLWVLKAYPWMVLAGEGQQMSNLSQVGFYVLTLETIPSQDQEQELAGPQTNWPLS</sequence>
<keyword evidence="2" id="KW-1185">Reference proteome</keyword>
<reference evidence="1" key="1">
    <citation type="submission" date="2022-08" db="EMBL/GenBank/DDBJ databases">
        <authorList>
            <consortium name="DOE Joint Genome Institute"/>
            <person name="Min B."/>
            <person name="Riley R."/>
            <person name="Sierra-Patev S."/>
            <person name="Naranjo-Ortiz M."/>
            <person name="Looney B."/>
            <person name="Konkel Z."/>
            <person name="Slot J.C."/>
            <person name="Sakamoto Y."/>
            <person name="Steenwyk J.L."/>
            <person name="Rokas A."/>
            <person name="Carro J."/>
            <person name="Camarero S."/>
            <person name="Ferreira P."/>
            <person name="Molpeceres G."/>
            <person name="Ruiz-Duenas F.J."/>
            <person name="Serrano A."/>
            <person name="Henrissat B."/>
            <person name="Drula E."/>
            <person name="Hughes K.W."/>
            <person name="Mata J.L."/>
            <person name="Ishikawa N.K."/>
            <person name="Vargas-Isla R."/>
            <person name="Ushijima S."/>
            <person name="Smith C.A."/>
            <person name="Ahrendt S."/>
            <person name="Andreopoulos W."/>
            <person name="He G."/>
            <person name="Labutti K."/>
            <person name="Lipzen A."/>
            <person name="Ng V."/>
            <person name="Sandor L."/>
            <person name="Barry K."/>
            <person name="Martinez A.T."/>
            <person name="Xiao Y."/>
            <person name="Gibbons J.G."/>
            <person name="Terashima K."/>
            <person name="Hibbett D.S."/>
            <person name="Grigoriev I.V."/>
        </authorList>
    </citation>
    <scope>NUCLEOTIDE SEQUENCE</scope>
    <source>
        <strain evidence="1">TFB10291</strain>
    </source>
</reference>
<proteinExistence type="predicted"/>
<gene>
    <name evidence="1" type="ORF">GGU10DRAFT_381435</name>
</gene>
<evidence type="ECO:0000313" key="2">
    <source>
        <dbReference type="Proteomes" id="UP001163798"/>
    </source>
</evidence>
<accession>A0AA38KT08</accession>
<dbReference type="EMBL" id="MU794024">
    <property type="protein sequence ID" value="KAJ3779967.1"/>
    <property type="molecule type" value="Genomic_DNA"/>
</dbReference>
<dbReference type="AlphaFoldDB" id="A0AA38KT08"/>